<evidence type="ECO:0000313" key="7">
    <source>
        <dbReference type="EMBL" id="QDU84982.1"/>
    </source>
</evidence>
<dbReference type="InterPro" id="IPR036259">
    <property type="entry name" value="MFS_trans_sf"/>
</dbReference>
<reference evidence="7 8" key="1">
    <citation type="submission" date="2019-02" db="EMBL/GenBank/DDBJ databases">
        <title>Deep-cultivation of Planctomycetes and their phenomic and genomic characterization uncovers novel biology.</title>
        <authorList>
            <person name="Wiegand S."/>
            <person name="Jogler M."/>
            <person name="Boedeker C."/>
            <person name="Pinto D."/>
            <person name="Vollmers J."/>
            <person name="Rivas-Marin E."/>
            <person name="Kohn T."/>
            <person name="Peeters S.H."/>
            <person name="Heuer A."/>
            <person name="Rast P."/>
            <person name="Oberbeckmann S."/>
            <person name="Bunk B."/>
            <person name="Jeske O."/>
            <person name="Meyerdierks A."/>
            <person name="Storesund J.E."/>
            <person name="Kallscheuer N."/>
            <person name="Luecker S."/>
            <person name="Lage O.M."/>
            <person name="Pohl T."/>
            <person name="Merkel B.J."/>
            <person name="Hornburger P."/>
            <person name="Mueller R.-W."/>
            <person name="Bruemmer F."/>
            <person name="Labrenz M."/>
            <person name="Spormann A.M."/>
            <person name="Op den Camp H."/>
            <person name="Overmann J."/>
            <person name="Amann R."/>
            <person name="Jetten M.S.M."/>
            <person name="Mascher T."/>
            <person name="Medema M.H."/>
            <person name="Devos D.P."/>
            <person name="Kaster A.-K."/>
            <person name="Ovreas L."/>
            <person name="Rohde M."/>
            <person name="Galperin M.Y."/>
            <person name="Jogler C."/>
        </authorList>
    </citation>
    <scope>NUCLEOTIDE SEQUENCE [LARGE SCALE GENOMIC DNA]</scope>
    <source>
        <strain evidence="7 8">Pla163</strain>
    </source>
</reference>
<dbReference type="Proteomes" id="UP000319342">
    <property type="component" value="Chromosome"/>
</dbReference>
<keyword evidence="2 4" id="KW-0808">Transferase</keyword>
<evidence type="ECO:0000256" key="1">
    <source>
        <dbReference type="ARBA" id="ARBA00007867"/>
    </source>
</evidence>
<sequence length="515" mass="54132">MTVELAAVRLLAPHFGSSTTVWTNVIGVVLVSLAVGYVLGARLSTSADPRRHLVRILLGAAVWLIVLPFVAPAVGAALRPDEVALHSALPLFTWGSLAGSLILFAAPIAVLGAAGPLAVELVQRTGVEHAGTAGGWCLGVSTTGSLVGTFATTHLLVPGLGLRATFFVAAGLLVVAAALLAATRRTPASIATAAVLIGLTIVGSLPPSPPEVGDGLTLVAWTESPYTQVRVVERAAEPNDPTGALRFLQVGEVSDSYQSAWQSKPGLLPDGYYYNDFVLPFWWDRTLGAGHPRVLFVGLGAGTGWRVLTGAAPADVRPTGVGIEIDPEVVRLGREHLDLDHPDLEVYAGADARSALRTLEGSFDVIVVDAYAHQFEIPEHLATVEFFGELVERCRPGGWIVSNAAGFGLDDPVVEALAGTLAVALGSEVLALRVPFSRNITLFARVGSPVVTPESEDFVPMQADLARSAQMRCLPGSWRLFGPIDDPLTDDDGFMARLQIESLRRAGASVRAALP</sequence>
<dbReference type="Gene3D" id="1.20.1250.20">
    <property type="entry name" value="MFS general substrate transporter like domains"/>
    <property type="match status" value="1"/>
</dbReference>
<dbReference type="NCBIfam" id="NF037959">
    <property type="entry name" value="MFS_SpdSyn"/>
    <property type="match status" value="1"/>
</dbReference>
<dbReference type="InterPro" id="IPR030374">
    <property type="entry name" value="PABS"/>
</dbReference>
<accession>A0A518D0H1</accession>
<feature type="transmembrane region" description="Helical" evidence="5">
    <location>
        <begin position="135"/>
        <end position="156"/>
    </location>
</feature>
<dbReference type="PANTHER" id="PTHR43317">
    <property type="entry name" value="THERMOSPERMINE SYNTHASE ACAULIS5"/>
    <property type="match status" value="1"/>
</dbReference>
<keyword evidence="5" id="KW-0812">Transmembrane</keyword>
<feature type="domain" description="PABS" evidence="6">
    <location>
        <begin position="324"/>
        <end position="456"/>
    </location>
</feature>
<name>A0A518D0H1_9BACT</name>
<dbReference type="SUPFAM" id="SSF103473">
    <property type="entry name" value="MFS general substrate transporter"/>
    <property type="match status" value="1"/>
</dbReference>
<keyword evidence="5" id="KW-1133">Transmembrane helix</keyword>
<organism evidence="7 8">
    <name type="scientific">Rohdeia mirabilis</name>
    <dbReference type="NCBI Taxonomy" id="2528008"/>
    <lineage>
        <taxon>Bacteria</taxon>
        <taxon>Pseudomonadati</taxon>
        <taxon>Planctomycetota</taxon>
        <taxon>Planctomycetia</taxon>
        <taxon>Planctomycetia incertae sedis</taxon>
        <taxon>Rohdeia</taxon>
    </lineage>
</organism>
<dbReference type="Gene3D" id="3.40.50.150">
    <property type="entry name" value="Vaccinia Virus protein VP39"/>
    <property type="match status" value="1"/>
</dbReference>
<evidence type="ECO:0000256" key="5">
    <source>
        <dbReference type="SAM" id="Phobius"/>
    </source>
</evidence>
<dbReference type="AlphaFoldDB" id="A0A518D0H1"/>
<dbReference type="GO" id="GO:0010487">
    <property type="term" value="F:thermospermine synthase activity"/>
    <property type="evidence" value="ECO:0007669"/>
    <property type="project" value="TreeGrafter"/>
</dbReference>
<evidence type="ECO:0000313" key="8">
    <source>
        <dbReference type="Proteomes" id="UP000319342"/>
    </source>
</evidence>
<dbReference type="CDD" id="cd02440">
    <property type="entry name" value="AdoMet_MTases"/>
    <property type="match status" value="1"/>
</dbReference>
<evidence type="ECO:0000256" key="4">
    <source>
        <dbReference type="PROSITE-ProRule" id="PRU00354"/>
    </source>
</evidence>
<dbReference type="EMBL" id="CP036290">
    <property type="protein sequence ID" value="QDU84982.1"/>
    <property type="molecule type" value="Genomic_DNA"/>
</dbReference>
<keyword evidence="8" id="KW-1185">Reference proteome</keyword>
<dbReference type="PROSITE" id="PS51006">
    <property type="entry name" value="PABS_2"/>
    <property type="match status" value="1"/>
</dbReference>
<feature type="transmembrane region" description="Helical" evidence="5">
    <location>
        <begin position="162"/>
        <end position="181"/>
    </location>
</feature>
<protein>
    <submittedName>
        <fullName evidence="7">Spermidine synthase</fullName>
    </submittedName>
</protein>
<comment type="similarity">
    <text evidence="1">Belongs to the spermidine/spermine synthase family.</text>
</comment>
<feature type="transmembrane region" description="Helical" evidence="5">
    <location>
        <begin position="188"/>
        <end position="206"/>
    </location>
</feature>
<dbReference type="PANTHER" id="PTHR43317:SF1">
    <property type="entry name" value="THERMOSPERMINE SYNTHASE ACAULIS5"/>
    <property type="match status" value="1"/>
</dbReference>
<proteinExistence type="inferred from homology"/>
<feature type="transmembrane region" description="Helical" evidence="5">
    <location>
        <begin position="91"/>
        <end position="114"/>
    </location>
</feature>
<dbReference type="InterPro" id="IPR029063">
    <property type="entry name" value="SAM-dependent_MTases_sf"/>
</dbReference>
<feature type="active site" description="Proton acceptor" evidence="4">
    <location>
        <position position="369"/>
    </location>
</feature>
<dbReference type="GO" id="GO:0006596">
    <property type="term" value="P:polyamine biosynthetic process"/>
    <property type="evidence" value="ECO:0007669"/>
    <property type="project" value="UniProtKB-UniRule"/>
</dbReference>
<feature type="transmembrane region" description="Helical" evidence="5">
    <location>
        <begin position="20"/>
        <end position="40"/>
    </location>
</feature>
<keyword evidence="5" id="KW-0472">Membrane</keyword>
<feature type="transmembrane region" description="Helical" evidence="5">
    <location>
        <begin position="52"/>
        <end position="71"/>
    </location>
</feature>
<dbReference type="SUPFAM" id="SSF53335">
    <property type="entry name" value="S-adenosyl-L-methionine-dependent methyltransferases"/>
    <property type="match status" value="1"/>
</dbReference>
<gene>
    <name evidence="7" type="ORF">Pla163_21020</name>
</gene>
<evidence type="ECO:0000256" key="3">
    <source>
        <dbReference type="ARBA" id="ARBA00023115"/>
    </source>
</evidence>
<keyword evidence="3 4" id="KW-0620">Polyamine biosynthesis</keyword>
<evidence type="ECO:0000256" key="2">
    <source>
        <dbReference type="ARBA" id="ARBA00022679"/>
    </source>
</evidence>
<evidence type="ECO:0000259" key="6">
    <source>
        <dbReference type="PROSITE" id="PS51006"/>
    </source>
</evidence>